<name>A0ABW0HKH4_9BACL</name>
<evidence type="ECO:0000256" key="9">
    <source>
        <dbReference type="ARBA" id="ARBA00049534"/>
    </source>
</evidence>
<comment type="subcellular location">
    <subcellularLocation>
        <location evidence="10">Cytoplasm</location>
    </subcellularLocation>
</comment>
<keyword evidence="6 10" id="KW-0368">Histidine biosynthesis</keyword>
<evidence type="ECO:0000256" key="8">
    <source>
        <dbReference type="ARBA" id="ARBA00047838"/>
    </source>
</evidence>
<feature type="domain" description="Glutamine amidotransferase" evidence="11">
    <location>
        <begin position="6"/>
        <end position="211"/>
    </location>
</feature>
<comment type="subunit">
    <text evidence="2 10">Heterodimer of HisH and HisF.</text>
</comment>
<evidence type="ECO:0000259" key="11">
    <source>
        <dbReference type="Pfam" id="PF00117"/>
    </source>
</evidence>
<keyword evidence="4 10" id="KW-0378">Hydrolase</keyword>
<comment type="pathway">
    <text evidence="1 10">Amino-acid biosynthesis; L-histidine biosynthesis; L-histidine from 5-phospho-alpha-D-ribose 1-diphosphate: step 5/9.</text>
</comment>
<evidence type="ECO:0000256" key="10">
    <source>
        <dbReference type="HAMAP-Rule" id="MF_00278"/>
    </source>
</evidence>
<dbReference type="PANTHER" id="PTHR42701:SF1">
    <property type="entry name" value="IMIDAZOLE GLYCEROL PHOSPHATE SYNTHASE SUBUNIT HISH"/>
    <property type="match status" value="1"/>
</dbReference>
<keyword evidence="3 10" id="KW-0028">Amino-acid biosynthesis</keyword>
<comment type="caution">
    <text evidence="12">The sequence shown here is derived from an EMBL/GenBank/DDBJ whole genome shotgun (WGS) entry which is preliminary data.</text>
</comment>
<feature type="active site" description="Nucleophile" evidence="10">
    <location>
        <position position="81"/>
    </location>
</feature>
<organism evidence="12 13">
    <name type="scientific">Cohnella soli</name>
    <dbReference type="NCBI Taxonomy" id="425005"/>
    <lineage>
        <taxon>Bacteria</taxon>
        <taxon>Bacillati</taxon>
        <taxon>Bacillota</taxon>
        <taxon>Bacilli</taxon>
        <taxon>Bacillales</taxon>
        <taxon>Paenibacillaceae</taxon>
        <taxon>Cohnella</taxon>
    </lineage>
</organism>
<sequence length="213" mass="23222">MKKIMIIDYDAGNLLSVKRALEHCGAEVSVSGDPEKILKADRVLLPGVGAFGSAMSALRERELVPCIRKFAASGKPFLGICLGMQLMFDESEEFGHHEGLGLIPGRIVHIPDTTSAGLGHKIPHVGWNGLKHPEGEEAWSGTAFEKLSSDSHVYFVHSFMACPENEAHILATTSYNGRKVVAAVKDRNLYGCQFHPEKSGPVGIQIIRDFLMI</sequence>
<dbReference type="InterPro" id="IPR017926">
    <property type="entry name" value="GATASE"/>
</dbReference>
<dbReference type="EC" id="3.5.1.2" evidence="10"/>
<reference evidence="13" key="1">
    <citation type="journal article" date="2019" name="Int. J. Syst. Evol. Microbiol.">
        <title>The Global Catalogue of Microorganisms (GCM) 10K type strain sequencing project: providing services to taxonomists for standard genome sequencing and annotation.</title>
        <authorList>
            <consortium name="The Broad Institute Genomics Platform"/>
            <consortium name="The Broad Institute Genome Sequencing Center for Infectious Disease"/>
            <person name="Wu L."/>
            <person name="Ma J."/>
        </authorList>
    </citation>
    <scope>NUCLEOTIDE SEQUENCE [LARGE SCALE GENOMIC DNA]</scope>
    <source>
        <strain evidence="13">CGMCC 1.18575</strain>
    </source>
</reference>
<dbReference type="InterPro" id="IPR010139">
    <property type="entry name" value="Imidazole-glycPsynth_HisH"/>
</dbReference>
<evidence type="ECO:0000256" key="6">
    <source>
        <dbReference type="ARBA" id="ARBA00023102"/>
    </source>
</evidence>
<dbReference type="Proteomes" id="UP001596113">
    <property type="component" value="Unassembled WGS sequence"/>
</dbReference>
<evidence type="ECO:0000256" key="2">
    <source>
        <dbReference type="ARBA" id="ARBA00011152"/>
    </source>
</evidence>
<dbReference type="PANTHER" id="PTHR42701">
    <property type="entry name" value="IMIDAZOLE GLYCEROL PHOSPHATE SYNTHASE SUBUNIT HISH"/>
    <property type="match status" value="1"/>
</dbReference>
<evidence type="ECO:0000256" key="5">
    <source>
        <dbReference type="ARBA" id="ARBA00022962"/>
    </source>
</evidence>
<keyword evidence="10" id="KW-0963">Cytoplasm</keyword>
<comment type="catalytic activity">
    <reaction evidence="8 10">
        <text>5-[(5-phospho-1-deoxy-D-ribulos-1-ylimino)methylamino]-1-(5-phospho-beta-D-ribosyl)imidazole-4-carboxamide + L-glutamine = D-erythro-1-(imidazol-4-yl)glycerol 3-phosphate + 5-amino-1-(5-phospho-beta-D-ribosyl)imidazole-4-carboxamide + L-glutamate + H(+)</text>
        <dbReference type="Rhea" id="RHEA:24793"/>
        <dbReference type="ChEBI" id="CHEBI:15378"/>
        <dbReference type="ChEBI" id="CHEBI:29985"/>
        <dbReference type="ChEBI" id="CHEBI:58278"/>
        <dbReference type="ChEBI" id="CHEBI:58359"/>
        <dbReference type="ChEBI" id="CHEBI:58475"/>
        <dbReference type="ChEBI" id="CHEBI:58525"/>
        <dbReference type="EC" id="4.3.2.10"/>
    </reaction>
</comment>
<feature type="active site" evidence="10">
    <location>
        <position position="195"/>
    </location>
</feature>
<dbReference type="EMBL" id="JBHSMI010000005">
    <property type="protein sequence ID" value="MFC5401724.1"/>
    <property type="molecule type" value="Genomic_DNA"/>
</dbReference>
<dbReference type="HAMAP" id="MF_00278">
    <property type="entry name" value="HisH"/>
    <property type="match status" value="1"/>
</dbReference>
<dbReference type="NCBIfam" id="TIGR01855">
    <property type="entry name" value="IMP_synth_hisH"/>
    <property type="match status" value="1"/>
</dbReference>
<dbReference type="EC" id="4.3.2.10" evidence="10"/>
<keyword evidence="13" id="KW-1185">Reference proteome</keyword>
<keyword evidence="5 10" id="KW-0315">Glutamine amidotransferase</keyword>
<proteinExistence type="inferred from homology"/>
<dbReference type="PROSITE" id="PS51274">
    <property type="entry name" value="GATASE_COBBQ"/>
    <property type="match status" value="1"/>
</dbReference>
<evidence type="ECO:0000313" key="13">
    <source>
        <dbReference type="Proteomes" id="UP001596113"/>
    </source>
</evidence>
<dbReference type="RefSeq" id="WP_378129552.1">
    <property type="nucleotide sequence ID" value="NZ_JBHSMI010000005.1"/>
</dbReference>
<protein>
    <recommendedName>
        <fullName evidence="10">Imidazole glycerol phosphate synthase subunit HisH</fullName>
        <ecNumber evidence="10">4.3.2.10</ecNumber>
    </recommendedName>
    <alternativeName>
        <fullName evidence="10">IGP synthase glutaminase subunit</fullName>
        <ecNumber evidence="10">3.5.1.2</ecNumber>
    </alternativeName>
    <alternativeName>
        <fullName evidence="10">IGP synthase subunit HisH</fullName>
    </alternativeName>
    <alternativeName>
        <fullName evidence="10">ImGP synthase subunit HisH</fullName>
        <shortName evidence="10">IGPS subunit HisH</shortName>
    </alternativeName>
</protein>
<dbReference type="CDD" id="cd01748">
    <property type="entry name" value="GATase1_IGP_Synthase"/>
    <property type="match status" value="1"/>
</dbReference>
<dbReference type="InterPro" id="IPR029062">
    <property type="entry name" value="Class_I_gatase-like"/>
</dbReference>
<dbReference type="GO" id="GO:0016829">
    <property type="term" value="F:lyase activity"/>
    <property type="evidence" value="ECO:0007669"/>
    <property type="project" value="UniProtKB-KW"/>
</dbReference>
<accession>A0ABW0HKH4</accession>
<evidence type="ECO:0000256" key="7">
    <source>
        <dbReference type="ARBA" id="ARBA00023239"/>
    </source>
</evidence>
<evidence type="ECO:0000256" key="1">
    <source>
        <dbReference type="ARBA" id="ARBA00005091"/>
    </source>
</evidence>
<dbReference type="Pfam" id="PF00117">
    <property type="entry name" value="GATase"/>
    <property type="match status" value="1"/>
</dbReference>
<feature type="active site" evidence="10">
    <location>
        <position position="197"/>
    </location>
</feature>
<keyword evidence="7 10" id="KW-0456">Lyase</keyword>
<evidence type="ECO:0000256" key="4">
    <source>
        <dbReference type="ARBA" id="ARBA00022801"/>
    </source>
</evidence>
<evidence type="ECO:0000256" key="3">
    <source>
        <dbReference type="ARBA" id="ARBA00022605"/>
    </source>
</evidence>
<dbReference type="SUPFAM" id="SSF52317">
    <property type="entry name" value="Class I glutamine amidotransferase-like"/>
    <property type="match status" value="1"/>
</dbReference>
<dbReference type="Gene3D" id="3.40.50.880">
    <property type="match status" value="1"/>
</dbReference>
<gene>
    <name evidence="10 12" type="primary">hisH</name>
    <name evidence="12" type="ORF">ACFPOF_03175</name>
</gene>
<dbReference type="PIRSF" id="PIRSF000495">
    <property type="entry name" value="Amidotransf_hisH"/>
    <property type="match status" value="1"/>
</dbReference>
<dbReference type="PROSITE" id="PS51273">
    <property type="entry name" value="GATASE_TYPE_1"/>
    <property type="match status" value="1"/>
</dbReference>
<comment type="function">
    <text evidence="10">IGPS catalyzes the conversion of PRFAR and glutamine to IGP, AICAR and glutamate. The HisH subunit catalyzes the hydrolysis of glutamine to glutamate and ammonia as part of the synthesis of IGP and AICAR. The resulting ammonia molecule is channeled to the active site of HisF.</text>
</comment>
<comment type="catalytic activity">
    <reaction evidence="9 10">
        <text>L-glutamine + H2O = L-glutamate + NH4(+)</text>
        <dbReference type="Rhea" id="RHEA:15889"/>
        <dbReference type="ChEBI" id="CHEBI:15377"/>
        <dbReference type="ChEBI" id="CHEBI:28938"/>
        <dbReference type="ChEBI" id="CHEBI:29985"/>
        <dbReference type="ChEBI" id="CHEBI:58359"/>
        <dbReference type="EC" id="3.5.1.2"/>
    </reaction>
</comment>
<evidence type="ECO:0000313" key="12">
    <source>
        <dbReference type="EMBL" id="MFC5401724.1"/>
    </source>
</evidence>